<comment type="function">
    <text evidence="1">Gap class segmentation protein that controls development of head structures.</text>
</comment>
<feature type="domain" description="C2H2-type" evidence="14">
    <location>
        <begin position="379"/>
        <end position="399"/>
    </location>
</feature>
<evidence type="ECO:0000256" key="4">
    <source>
        <dbReference type="ARBA" id="ARBA00013638"/>
    </source>
</evidence>
<proteinExistence type="inferred from homology"/>
<dbReference type="GO" id="GO:0005634">
    <property type="term" value="C:nucleus"/>
    <property type="evidence" value="ECO:0007669"/>
    <property type="project" value="UniProtKB-SubCell"/>
</dbReference>
<dbReference type="InterPro" id="IPR036236">
    <property type="entry name" value="Znf_C2H2_sf"/>
</dbReference>
<evidence type="ECO:0000259" key="14">
    <source>
        <dbReference type="SMART" id="SM00355"/>
    </source>
</evidence>
<comment type="similarity">
    <text evidence="3">Belongs to the hunchback C2H2-type zinc-finger protein family.</text>
</comment>
<accession>A0A5N5TA05</accession>
<evidence type="ECO:0000256" key="7">
    <source>
        <dbReference type="ARBA" id="ARBA00022723"/>
    </source>
</evidence>
<keyword evidence="9" id="KW-0863">Zinc-finger</keyword>
<dbReference type="PANTHER" id="PTHR24392">
    <property type="entry name" value="ZINC FINGER PROTEIN"/>
    <property type="match status" value="1"/>
</dbReference>
<feature type="region of interest" description="Disordered" evidence="13">
    <location>
        <begin position="69"/>
        <end position="122"/>
    </location>
</feature>
<evidence type="ECO:0000256" key="10">
    <source>
        <dbReference type="ARBA" id="ARBA00022833"/>
    </source>
</evidence>
<protein>
    <recommendedName>
        <fullName evidence="4">Protein hunchback</fullName>
    </recommendedName>
</protein>
<dbReference type="AlphaFoldDB" id="A0A5N5TA05"/>
<comment type="caution">
    <text evidence="15">The sequence shown here is derived from an EMBL/GenBank/DDBJ whole genome shotgun (WGS) entry which is preliminary data.</text>
</comment>
<comment type="subcellular location">
    <subcellularLocation>
        <location evidence="2">Nucleus</location>
    </subcellularLocation>
</comment>
<reference evidence="15 16" key="1">
    <citation type="journal article" date="2019" name="PLoS Biol.">
        <title>Sex chromosomes control vertical transmission of feminizing Wolbachia symbionts in an isopod.</title>
        <authorList>
            <person name="Becking T."/>
            <person name="Chebbi M.A."/>
            <person name="Giraud I."/>
            <person name="Moumen B."/>
            <person name="Laverre T."/>
            <person name="Caubet Y."/>
            <person name="Peccoud J."/>
            <person name="Gilbert C."/>
            <person name="Cordaux R."/>
        </authorList>
    </citation>
    <scope>NUCLEOTIDE SEQUENCE [LARGE SCALE GENOMIC DNA]</scope>
    <source>
        <strain evidence="15">ANa2</strain>
        <tissue evidence="15">Whole body excluding digestive tract and cuticle</tissue>
    </source>
</reference>
<dbReference type="InterPro" id="IPR013087">
    <property type="entry name" value="Znf_C2H2_type"/>
</dbReference>
<feature type="domain" description="C2H2-type" evidence="14">
    <location>
        <begin position="160"/>
        <end position="182"/>
    </location>
</feature>
<organism evidence="15 16">
    <name type="scientific">Armadillidium nasatum</name>
    <dbReference type="NCBI Taxonomy" id="96803"/>
    <lineage>
        <taxon>Eukaryota</taxon>
        <taxon>Metazoa</taxon>
        <taxon>Ecdysozoa</taxon>
        <taxon>Arthropoda</taxon>
        <taxon>Crustacea</taxon>
        <taxon>Multicrustacea</taxon>
        <taxon>Malacostraca</taxon>
        <taxon>Eumalacostraca</taxon>
        <taxon>Peracarida</taxon>
        <taxon>Isopoda</taxon>
        <taxon>Oniscidea</taxon>
        <taxon>Crinocheta</taxon>
        <taxon>Armadillidiidae</taxon>
        <taxon>Armadillidium</taxon>
    </lineage>
</organism>
<dbReference type="SMART" id="SM00355">
    <property type="entry name" value="ZnF_C2H2"/>
    <property type="match status" value="6"/>
</dbReference>
<feature type="compositionally biased region" description="Acidic residues" evidence="13">
    <location>
        <begin position="324"/>
        <end position="335"/>
    </location>
</feature>
<evidence type="ECO:0000256" key="12">
    <source>
        <dbReference type="ARBA" id="ARBA00023242"/>
    </source>
</evidence>
<keyword evidence="16" id="KW-1185">Reference proteome</keyword>
<evidence type="ECO:0000256" key="1">
    <source>
        <dbReference type="ARBA" id="ARBA00003983"/>
    </source>
</evidence>
<name>A0A5N5TA05_9CRUS</name>
<dbReference type="SUPFAM" id="SSF57667">
    <property type="entry name" value="beta-beta-alpha zinc fingers"/>
    <property type="match status" value="1"/>
</dbReference>
<keyword evidence="6" id="KW-0302">Gap protein</keyword>
<evidence type="ECO:0000313" key="16">
    <source>
        <dbReference type="Proteomes" id="UP000326759"/>
    </source>
</evidence>
<feature type="compositionally biased region" description="Polar residues" evidence="13">
    <location>
        <begin position="105"/>
        <end position="122"/>
    </location>
</feature>
<dbReference type="Proteomes" id="UP000326759">
    <property type="component" value="Unassembled WGS sequence"/>
</dbReference>
<feature type="domain" description="C2H2-type" evidence="14">
    <location>
        <begin position="487"/>
        <end position="507"/>
    </location>
</feature>
<feature type="domain" description="C2H2-type" evidence="14">
    <location>
        <begin position="254"/>
        <end position="277"/>
    </location>
</feature>
<keyword evidence="5" id="KW-0217">Developmental protein</keyword>
<evidence type="ECO:0000256" key="8">
    <source>
        <dbReference type="ARBA" id="ARBA00022737"/>
    </source>
</evidence>
<sequence length="552" mass="64114">ETVSSHPLNIPLQWSPLYYPFSIPDDQFDMEVSHQELLDPYYNQILEQCQSEDYRKKLRQKLPREDCSFHEKSMNARKKLRPRLSKTSVSKDSTDDGDLEKRSNNSKGKVSGSRNKQNNSNEKIGLENICQQNKNSFNFKLESNSSLEIFKKDNLNIKKFKCNYCSYKTKYERSYNAHCAIHKNVKLFKCNSCDFETNFKSGLVILLIYNKRKLSDENISIPSPAEPIKCSECNFEAEDQNCLDLHSQIHSEVHKCPECSYKSTDTETFKDHLIKIHLGDSTSESESVPYSLRKRSRQPNKTGTDESSDEEHNKISGKHKHEDSDFEDELVDDSDSEDELIDITGDYDKPLRKKRCNYATRKNENFVAHCLDHANKKVFKCDHCDFKTNYKRLSRNHKLNCIKNQENILSNCFNRAIDENVDYHSLSLSEIINLICNEDKSLDHNTSDETTTEVLKCLECTFETGNQKIFNFHSQIHVEEHKNIKLFKCDDCDFESNYKRHLVSHKLNRCSKKVKLNPNENCVSECFSIAIDENIVVEIKVTHLLTPAGTQK</sequence>
<feature type="domain" description="C2H2-type" evidence="14">
    <location>
        <begin position="455"/>
        <end position="477"/>
    </location>
</feature>
<dbReference type="Gene3D" id="3.30.160.60">
    <property type="entry name" value="Classic Zinc Finger"/>
    <property type="match status" value="4"/>
</dbReference>
<gene>
    <name evidence="15" type="ORF">Anas_12952</name>
</gene>
<evidence type="ECO:0000256" key="2">
    <source>
        <dbReference type="ARBA" id="ARBA00004123"/>
    </source>
</evidence>
<dbReference type="GO" id="GO:0035282">
    <property type="term" value="P:segmentation"/>
    <property type="evidence" value="ECO:0007669"/>
    <property type="project" value="UniProtKB-KW"/>
</dbReference>
<dbReference type="EMBL" id="SEYY01005124">
    <property type="protein sequence ID" value="KAB7503446.1"/>
    <property type="molecule type" value="Genomic_DNA"/>
</dbReference>
<keyword evidence="7" id="KW-0479">Metal-binding</keyword>
<evidence type="ECO:0000256" key="11">
    <source>
        <dbReference type="ARBA" id="ARBA00023125"/>
    </source>
</evidence>
<evidence type="ECO:0000256" key="6">
    <source>
        <dbReference type="ARBA" id="ARBA00022492"/>
    </source>
</evidence>
<dbReference type="GO" id="GO:0008270">
    <property type="term" value="F:zinc ion binding"/>
    <property type="evidence" value="ECO:0007669"/>
    <property type="project" value="UniProtKB-KW"/>
</dbReference>
<evidence type="ECO:0000256" key="9">
    <source>
        <dbReference type="ARBA" id="ARBA00022771"/>
    </source>
</evidence>
<dbReference type="GO" id="GO:0003677">
    <property type="term" value="F:DNA binding"/>
    <property type="evidence" value="ECO:0007669"/>
    <property type="project" value="UniProtKB-KW"/>
</dbReference>
<keyword evidence="10" id="KW-0862">Zinc</keyword>
<feature type="region of interest" description="Disordered" evidence="13">
    <location>
        <begin position="283"/>
        <end position="335"/>
    </location>
</feature>
<evidence type="ECO:0000256" key="3">
    <source>
        <dbReference type="ARBA" id="ARBA00007746"/>
    </source>
</evidence>
<keyword evidence="11" id="KW-0238">DNA-binding</keyword>
<keyword evidence="12" id="KW-0539">Nucleus</keyword>
<evidence type="ECO:0000256" key="5">
    <source>
        <dbReference type="ARBA" id="ARBA00022473"/>
    </source>
</evidence>
<feature type="domain" description="C2H2-type" evidence="14">
    <location>
        <begin position="228"/>
        <end position="250"/>
    </location>
</feature>
<dbReference type="PANTHER" id="PTHR24392:SF49">
    <property type="entry name" value="PROTEIN HUNCHBACK"/>
    <property type="match status" value="1"/>
</dbReference>
<evidence type="ECO:0000313" key="15">
    <source>
        <dbReference type="EMBL" id="KAB7503446.1"/>
    </source>
</evidence>
<evidence type="ECO:0000256" key="13">
    <source>
        <dbReference type="SAM" id="MobiDB-lite"/>
    </source>
</evidence>
<dbReference type="OrthoDB" id="6077919at2759"/>
<keyword evidence="8" id="KW-0677">Repeat</keyword>
<feature type="compositionally biased region" description="Basic residues" evidence="13">
    <location>
        <begin position="75"/>
        <end position="84"/>
    </location>
</feature>
<feature type="non-terminal residue" evidence="15">
    <location>
        <position position="1"/>
    </location>
</feature>